<sequence>MTRVTITLEDGQMPHVHVTDGVRERRYQLPLETLVERLHDDSASSRPWTTSPLLPPQTVFWAGRGSEQCWVGDLPAAAYPWVLEGSRESTVIPLPRLLFFLKQRDTHIIQAAIVAVADNAPLQPDTPLYRYPLSNVYENTTCCWTVPHRPYTPADWPSLVRIFFSTPNNWDLTHQTNRSGLDYRGLVAALSTRSVFPPEWLQPLGFPWSTWITSLLT</sequence>
<dbReference type="EMBL" id="FWWY01000002">
    <property type="protein sequence ID" value="SMC08093.1"/>
    <property type="molecule type" value="Genomic_DNA"/>
</dbReference>
<accession>A0A1W1WQU2</accession>
<organism evidence="1 2">
    <name type="scientific">Sulfobacillus thermosulfidooxidans (strain DSM 9293 / VKM B-1269 / AT-1)</name>
    <dbReference type="NCBI Taxonomy" id="929705"/>
    <lineage>
        <taxon>Bacteria</taxon>
        <taxon>Bacillati</taxon>
        <taxon>Bacillota</taxon>
        <taxon>Clostridia</taxon>
        <taxon>Eubacteriales</taxon>
        <taxon>Clostridiales Family XVII. Incertae Sedis</taxon>
        <taxon>Sulfobacillus</taxon>
    </lineage>
</organism>
<dbReference type="Pfam" id="PF14460">
    <property type="entry name" value="Prok-E2_D"/>
    <property type="match status" value="1"/>
</dbReference>
<dbReference type="AlphaFoldDB" id="A0A1W1WQU2"/>
<name>A0A1W1WQU2_SULTA</name>
<dbReference type="OrthoDB" id="1955591at2"/>
<proteinExistence type="predicted"/>
<evidence type="ECO:0000313" key="1">
    <source>
        <dbReference type="EMBL" id="SMC08093.1"/>
    </source>
</evidence>
<protein>
    <submittedName>
        <fullName evidence="1">E2 family protein D</fullName>
    </submittedName>
</protein>
<dbReference type="RefSeq" id="WP_084662131.1">
    <property type="nucleotide sequence ID" value="NZ_FWWY01000002.1"/>
</dbReference>
<dbReference type="InterPro" id="IPR032787">
    <property type="entry name" value="Prok-E2_D"/>
</dbReference>
<reference evidence="2" key="1">
    <citation type="submission" date="2017-04" db="EMBL/GenBank/DDBJ databases">
        <authorList>
            <person name="Varghese N."/>
            <person name="Submissions S."/>
        </authorList>
    </citation>
    <scope>NUCLEOTIDE SEQUENCE [LARGE SCALE GENOMIC DNA]</scope>
    <source>
        <strain evidence="2">DSM 9293</strain>
    </source>
</reference>
<evidence type="ECO:0000313" key="2">
    <source>
        <dbReference type="Proteomes" id="UP000192660"/>
    </source>
</evidence>
<keyword evidence="2" id="KW-1185">Reference proteome</keyword>
<gene>
    <name evidence="1" type="ORF">SAMN00768000_3646</name>
</gene>
<dbReference type="Proteomes" id="UP000192660">
    <property type="component" value="Unassembled WGS sequence"/>
</dbReference>